<evidence type="ECO:0000313" key="3">
    <source>
        <dbReference type="Proteomes" id="UP000275846"/>
    </source>
</evidence>
<name>A0A183TFK9_SCHSO</name>
<feature type="compositionally biased region" description="Polar residues" evidence="1">
    <location>
        <begin position="40"/>
        <end position="52"/>
    </location>
</feature>
<evidence type="ECO:0000313" key="4">
    <source>
        <dbReference type="WBParaSite" id="SSLN_0001582801-mRNA-1"/>
    </source>
</evidence>
<evidence type="ECO:0000256" key="1">
    <source>
        <dbReference type="SAM" id="MobiDB-lite"/>
    </source>
</evidence>
<dbReference type="OrthoDB" id="424794at2759"/>
<dbReference type="EMBL" id="UYSU01039743">
    <property type="protein sequence ID" value="VDM01643.1"/>
    <property type="molecule type" value="Genomic_DNA"/>
</dbReference>
<organism evidence="4">
    <name type="scientific">Schistocephalus solidus</name>
    <name type="common">Tapeworm</name>
    <dbReference type="NCBI Taxonomy" id="70667"/>
    <lineage>
        <taxon>Eukaryota</taxon>
        <taxon>Metazoa</taxon>
        <taxon>Spiralia</taxon>
        <taxon>Lophotrochozoa</taxon>
        <taxon>Platyhelminthes</taxon>
        <taxon>Cestoda</taxon>
        <taxon>Eucestoda</taxon>
        <taxon>Diphyllobothriidea</taxon>
        <taxon>Diphyllobothriidae</taxon>
        <taxon>Schistocephalus</taxon>
    </lineage>
</organism>
<proteinExistence type="predicted"/>
<keyword evidence="3" id="KW-1185">Reference proteome</keyword>
<accession>A0A183TFK9</accession>
<feature type="region of interest" description="Disordered" evidence="1">
    <location>
        <begin position="202"/>
        <end position="227"/>
    </location>
</feature>
<dbReference type="WBParaSite" id="SSLN_0001582801-mRNA-1">
    <property type="protein sequence ID" value="SSLN_0001582801-mRNA-1"/>
    <property type="gene ID" value="SSLN_0001582801"/>
</dbReference>
<dbReference type="AlphaFoldDB" id="A0A183TFK9"/>
<feature type="compositionally biased region" description="Polar residues" evidence="1">
    <location>
        <begin position="218"/>
        <end position="227"/>
    </location>
</feature>
<evidence type="ECO:0000313" key="2">
    <source>
        <dbReference type="EMBL" id="VDM01643.1"/>
    </source>
</evidence>
<reference evidence="4" key="1">
    <citation type="submission" date="2016-06" db="UniProtKB">
        <authorList>
            <consortium name="WormBaseParasite"/>
        </authorList>
    </citation>
    <scope>IDENTIFICATION</scope>
</reference>
<protein>
    <submittedName>
        <fullName evidence="4">Transposase</fullName>
    </submittedName>
</protein>
<feature type="region of interest" description="Disordered" evidence="1">
    <location>
        <begin position="36"/>
        <end position="68"/>
    </location>
</feature>
<sequence length="253" mass="27938">MDACSHNCLAFEHPGRFAEVDGHIINGGVAVAVLEEGPSDSETANNNGNTVSHTEDGAPPVKAARLDPVDAPGTTGVRYYPLDMANEEQRAILEAAYDRDCPDCNRRFADPQLRNLVLRLHAFRYSGSNWSFTAPLPAWATAIAREADELEGRDLSAVIEELLPLLPPSEPVSCLMWELAHWLTGRHTRLRAPHHDLVPITHTPGFTKSGDMDEPSPSDYQSTGQPLDTQNIRWAENVVWCKRQIGSLPSHEF</sequence>
<reference evidence="2 3" key="2">
    <citation type="submission" date="2018-11" db="EMBL/GenBank/DDBJ databases">
        <authorList>
            <consortium name="Pathogen Informatics"/>
        </authorList>
    </citation>
    <scope>NUCLEOTIDE SEQUENCE [LARGE SCALE GENOMIC DNA]</scope>
    <source>
        <strain evidence="2 3">NST_G2</strain>
    </source>
</reference>
<dbReference type="Proteomes" id="UP000275846">
    <property type="component" value="Unassembled WGS sequence"/>
</dbReference>
<gene>
    <name evidence="2" type="ORF">SSLN_LOCUS15257</name>
</gene>